<evidence type="ECO:0000313" key="5">
    <source>
        <dbReference type="EMBL" id="CAB3689331.1"/>
    </source>
</evidence>
<evidence type="ECO:0000256" key="1">
    <source>
        <dbReference type="ARBA" id="ARBA00023015"/>
    </source>
</evidence>
<evidence type="ECO:0000256" key="3">
    <source>
        <dbReference type="ARBA" id="ARBA00023163"/>
    </source>
</evidence>
<dbReference type="PANTHER" id="PTHR40661:SF1">
    <property type="entry name" value="HTH CRO_C1-TYPE DOMAIN-CONTAINING PROTEIN"/>
    <property type="match status" value="1"/>
</dbReference>
<accession>A0A6S6ZP42</accession>
<name>A0A6S6ZP42_9BURK</name>
<dbReference type="PANTHER" id="PTHR40661">
    <property type="match status" value="1"/>
</dbReference>
<dbReference type="InterPro" id="IPR036286">
    <property type="entry name" value="LexA/Signal_pep-like_sf"/>
</dbReference>
<dbReference type="GO" id="GO:0003677">
    <property type="term" value="F:DNA binding"/>
    <property type="evidence" value="ECO:0007669"/>
    <property type="project" value="UniProtKB-KW"/>
</dbReference>
<dbReference type="SUPFAM" id="SSF51306">
    <property type="entry name" value="LexA/Signal peptidase"/>
    <property type="match status" value="1"/>
</dbReference>
<dbReference type="InterPro" id="IPR039418">
    <property type="entry name" value="LexA-like"/>
</dbReference>
<evidence type="ECO:0000256" key="2">
    <source>
        <dbReference type="ARBA" id="ARBA00023125"/>
    </source>
</evidence>
<dbReference type="CDD" id="cd06529">
    <property type="entry name" value="S24_LexA-like"/>
    <property type="match status" value="1"/>
</dbReference>
<keyword evidence="1" id="KW-0805">Transcription regulation</keyword>
<sequence length="86" mass="9562">MEPFINDGAALLVVLQEDLTVRNLVAGGIYAIRYDGKMMVKRVAKDKLTGKWVAQSLNPKYRDVTLENGVSVQLLGRVVWTGTRLT</sequence>
<keyword evidence="2" id="KW-0238">DNA-binding</keyword>
<dbReference type="Gene3D" id="2.10.109.10">
    <property type="entry name" value="Umud Fragment, subunit A"/>
    <property type="match status" value="1"/>
</dbReference>
<keyword evidence="3" id="KW-0804">Transcription</keyword>
<dbReference type="InterPro" id="IPR015927">
    <property type="entry name" value="Peptidase_S24_S26A/B/C"/>
</dbReference>
<dbReference type="AlphaFoldDB" id="A0A6S6ZP42"/>
<dbReference type="EMBL" id="CADIJO010000005">
    <property type="protein sequence ID" value="CAB3689331.1"/>
    <property type="molecule type" value="Genomic_DNA"/>
</dbReference>
<feature type="domain" description="Peptidase S24/S26A/S26B/S26C" evidence="4">
    <location>
        <begin position="1"/>
        <end position="79"/>
    </location>
</feature>
<organism evidence="5 6">
    <name type="scientific">Achromobacter deleyi</name>
    <dbReference type="NCBI Taxonomy" id="1353891"/>
    <lineage>
        <taxon>Bacteria</taxon>
        <taxon>Pseudomonadati</taxon>
        <taxon>Pseudomonadota</taxon>
        <taxon>Betaproteobacteria</taxon>
        <taxon>Burkholderiales</taxon>
        <taxon>Alcaligenaceae</taxon>
        <taxon>Achromobacter</taxon>
    </lineage>
</organism>
<gene>
    <name evidence="5" type="ORF">LMG3458_02048</name>
</gene>
<evidence type="ECO:0000313" key="6">
    <source>
        <dbReference type="Proteomes" id="UP000494111"/>
    </source>
</evidence>
<evidence type="ECO:0000259" key="4">
    <source>
        <dbReference type="Pfam" id="PF00717"/>
    </source>
</evidence>
<protein>
    <recommendedName>
        <fullName evidence="4">Peptidase S24/S26A/S26B/S26C domain-containing protein</fullName>
    </recommendedName>
</protein>
<dbReference type="Pfam" id="PF00717">
    <property type="entry name" value="Peptidase_S24"/>
    <property type="match status" value="1"/>
</dbReference>
<reference evidence="5 6" key="1">
    <citation type="submission" date="2020-04" db="EMBL/GenBank/DDBJ databases">
        <authorList>
            <person name="De Canck E."/>
        </authorList>
    </citation>
    <scope>NUCLEOTIDE SEQUENCE [LARGE SCALE GENOMIC DNA]</scope>
    <source>
        <strain evidence="5 6">LMG 3458</strain>
    </source>
</reference>
<proteinExistence type="predicted"/>
<dbReference type="Proteomes" id="UP000494111">
    <property type="component" value="Unassembled WGS sequence"/>
</dbReference>